<name>A0A940X1X7_9GAMM</name>
<comment type="caution">
    <text evidence="2">The sequence shown here is derived from an EMBL/GenBank/DDBJ whole genome shotgun (WGS) entry which is preliminary data.</text>
</comment>
<evidence type="ECO:0008006" key="4">
    <source>
        <dbReference type="Google" id="ProtNLM"/>
    </source>
</evidence>
<reference evidence="2" key="2">
    <citation type="submission" date="2021-03" db="EMBL/GenBank/DDBJ databases">
        <authorList>
            <person name="Cao W."/>
        </authorList>
    </citation>
    <scope>NUCLEOTIDE SEQUENCE</scope>
    <source>
        <strain evidence="2">110414</strain>
    </source>
</reference>
<organism evidence="2 3">
    <name type="scientific">Pseudoxanthomonas helianthi</name>
    <dbReference type="NCBI Taxonomy" id="1453541"/>
    <lineage>
        <taxon>Bacteria</taxon>
        <taxon>Pseudomonadati</taxon>
        <taxon>Pseudomonadota</taxon>
        <taxon>Gammaproteobacteria</taxon>
        <taxon>Lysobacterales</taxon>
        <taxon>Lysobacteraceae</taxon>
        <taxon>Pseudoxanthomonas</taxon>
    </lineage>
</organism>
<dbReference type="EMBL" id="JAGKTC010000001">
    <property type="protein sequence ID" value="MBP3983110.1"/>
    <property type="molecule type" value="Genomic_DNA"/>
</dbReference>
<dbReference type="AlphaFoldDB" id="A0A940X1X7"/>
<evidence type="ECO:0000256" key="1">
    <source>
        <dbReference type="SAM" id="SignalP"/>
    </source>
</evidence>
<gene>
    <name evidence="2" type="ORF">J5837_01630</name>
</gene>
<feature type="signal peptide" evidence="1">
    <location>
        <begin position="1"/>
        <end position="25"/>
    </location>
</feature>
<evidence type="ECO:0000313" key="3">
    <source>
        <dbReference type="Proteomes" id="UP000673447"/>
    </source>
</evidence>
<reference evidence="2" key="1">
    <citation type="journal article" date="2016" name="Int. J. Syst. Evol. Microbiol.">
        <title>Pseudoxanthomonas helianthi sp. nov., isolated from roots of Jerusalem artichoke (Helianthus tuberosus).</title>
        <authorList>
            <person name="Kittiwongwattana C."/>
            <person name="Thawai C."/>
        </authorList>
    </citation>
    <scope>NUCLEOTIDE SEQUENCE</scope>
    <source>
        <strain evidence="2">110414</strain>
    </source>
</reference>
<keyword evidence="1" id="KW-0732">Signal</keyword>
<dbReference type="Proteomes" id="UP000673447">
    <property type="component" value="Unassembled WGS sequence"/>
</dbReference>
<dbReference type="RefSeq" id="WP_210534975.1">
    <property type="nucleotide sequence ID" value="NZ_JAGKTC010000001.1"/>
</dbReference>
<keyword evidence="3" id="KW-1185">Reference proteome</keyword>
<protein>
    <recommendedName>
        <fullName evidence="4">DUF4124 domain-containing protein</fullName>
    </recommendedName>
</protein>
<proteinExistence type="predicted"/>
<evidence type="ECO:0000313" key="2">
    <source>
        <dbReference type="EMBL" id="MBP3983110.1"/>
    </source>
</evidence>
<accession>A0A940X1X7</accession>
<feature type="chain" id="PRO_5037706062" description="DUF4124 domain-containing protein" evidence="1">
    <location>
        <begin position="26"/>
        <end position="198"/>
    </location>
</feature>
<sequence>MRSCSLLAILALICAAAFWPHDARAQRGVHRCEGMDGKPVFTDKRCEDVGAMDALPRAATPTAGNVGGSPLRGGCSRTLSDLVHQITAAIDNRDVNRLASVYQWAGASDEAANRILDRLQVIVDRPLLDIEPIRPAPPPITDDAGNIVDTNEDGYYPQTATLSRPTGLRVMQSLKNGSATASTTFGLRRSYGCFWISL</sequence>